<keyword evidence="1 3" id="KW-0808">Transferase</keyword>
<dbReference type="GO" id="GO:0016746">
    <property type="term" value="F:acyltransferase activity"/>
    <property type="evidence" value="ECO:0007669"/>
    <property type="project" value="UniProtKB-KW"/>
</dbReference>
<dbReference type="NCBIfam" id="NF040481">
    <property type="entry name" value="YdcK_fam"/>
    <property type="match status" value="1"/>
</dbReference>
<protein>
    <submittedName>
        <fullName evidence="3">Putative transferase</fullName>
    </submittedName>
</protein>
<dbReference type="PANTHER" id="PTHR43584">
    <property type="entry name" value="NUCLEOTIDYL TRANSFERASE"/>
    <property type="match status" value="1"/>
</dbReference>
<evidence type="ECO:0000313" key="3">
    <source>
        <dbReference type="EMBL" id="OAT52996.1"/>
    </source>
</evidence>
<dbReference type="InterPro" id="IPR040831">
    <property type="entry name" value="B_solenoid_ydck_rpt"/>
</dbReference>
<organism evidence="3 4">
    <name type="scientific">Kluyvera georgiana ATCC 51603</name>
    <dbReference type="NCBI Taxonomy" id="1354264"/>
    <lineage>
        <taxon>Bacteria</taxon>
        <taxon>Pseudomonadati</taxon>
        <taxon>Pseudomonadota</taxon>
        <taxon>Gammaproteobacteria</taxon>
        <taxon>Enterobacterales</taxon>
        <taxon>Enterobacteriaceae</taxon>
        <taxon>Kluyvera</taxon>
    </lineage>
</organism>
<dbReference type="PATRIC" id="fig|1354264.4.peg.2302"/>
<dbReference type="RefSeq" id="WP_064545219.1">
    <property type="nucleotide sequence ID" value="NZ_LXEU01000046.1"/>
</dbReference>
<keyword evidence="4" id="KW-1185">Reference proteome</keyword>
<dbReference type="InterPro" id="IPR050065">
    <property type="entry name" value="GlmU-like"/>
</dbReference>
<dbReference type="EMBL" id="LXEU01000046">
    <property type="protein sequence ID" value="OAT52996.1"/>
    <property type="molecule type" value="Genomic_DNA"/>
</dbReference>
<dbReference type="CDD" id="cd00208">
    <property type="entry name" value="LbetaH"/>
    <property type="match status" value="1"/>
</dbReference>
<proteinExistence type="predicted"/>
<dbReference type="SUPFAM" id="SSF51161">
    <property type="entry name" value="Trimeric LpxA-like enzymes"/>
    <property type="match status" value="1"/>
</dbReference>
<dbReference type="Pfam" id="PF18836">
    <property type="entry name" value="B_solenoid_ydck"/>
    <property type="match status" value="2"/>
</dbReference>
<dbReference type="PANTHER" id="PTHR43584:SF2">
    <property type="entry name" value="NUCLEOSIDE-DIPHOSPHATE-SUGAR PYROPHOSPHORYLASES"/>
    <property type="match status" value="1"/>
</dbReference>
<dbReference type="Proteomes" id="UP000078386">
    <property type="component" value="Unassembled WGS sequence"/>
</dbReference>
<dbReference type="AlphaFoldDB" id="A0A1B7JYN5"/>
<dbReference type="InterPro" id="IPR048014">
    <property type="entry name" value="YdcK-like"/>
</dbReference>
<evidence type="ECO:0000313" key="4">
    <source>
        <dbReference type="Proteomes" id="UP000078386"/>
    </source>
</evidence>
<accession>A0A1B7JYN5</accession>
<evidence type="ECO:0000256" key="1">
    <source>
        <dbReference type="ARBA" id="ARBA00022679"/>
    </source>
</evidence>
<dbReference type="Gene3D" id="2.160.10.10">
    <property type="entry name" value="Hexapeptide repeat proteins"/>
    <property type="match status" value="2"/>
</dbReference>
<reference evidence="3 4" key="1">
    <citation type="submission" date="2016-04" db="EMBL/GenBank/DDBJ databases">
        <title>ATOL: Assembling a taxonomically balanced genome-scale reconstruction of the evolutionary history of the Enterobacteriaceae.</title>
        <authorList>
            <person name="Plunkett G.III."/>
            <person name="Neeno-Eckwall E.C."/>
            <person name="Glasner J.D."/>
            <person name="Perna N.T."/>
        </authorList>
    </citation>
    <scope>NUCLEOTIDE SEQUENCE [LARGE SCALE GENOMIC DNA]</scope>
    <source>
        <strain evidence="3 4">ATCC 51603</strain>
    </source>
</reference>
<keyword evidence="2" id="KW-0012">Acyltransferase</keyword>
<comment type="caution">
    <text evidence="3">The sequence shown here is derived from an EMBL/GenBank/DDBJ whole genome shotgun (WGS) entry which is preliminary data.</text>
</comment>
<dbReference type="InterPro" id="IPR011004">
    <property type="entry name" value="Trimer_LpxA-like_sf"/>
</dbReference>
<evidence type="ECO:0000256" key="2">
    <source>
        <dbReference type="ARBA" id="ARBA00023315"/>
    </source>
</evidence>
<gene>
    <name evidence="3" type="ORF">M989_02217</name>
</gene>
<name>A0A1B7JYN5_9ENTR</name>
<dbReference type="GO" id="GO:0016779">
    <property type="term" value="F:nucleotidyltransferase activity"/>
    <property type="evidence" value="ECO:0007669"/>
    <property type="project" value="UniProtKB-ARBA"/>
</dbReference>
<sequence length="326" mass="35491">MKKYRLSDASRSVQIGEPGARESIVMRQIIALRDFADVTTGTLGGWVDDENALSHDGNCWIYDENSLVYAGAKIEENARLIAPCEVSHRAIISGNARVQASRIGQGARLSGNVTVDKARVHGYCHLFGDAHIGEGCQIVGAKGLTADNERLLQIFDRARLTDCRVVHQAQIYGDATLNHAFVEHRAEIYDSARLEGNEENNIWVCDCAKVYGNARIIAGSGEDAIPTLRYSSQVAENAVIEGNCVLKHHVLVGGNARLRGGPILLDDHVLIQGDARVEGDVLIEYHIDITDDVVVEALPGEAIHLRGRKAITGTQRITRTPLFGAL</sequence>